<feature type="domain" description="N-acetyltransferase" evidence="1">
    <location>
        <begin position="28"/>
        <end position="174"/>
    </location>
</feature>
<dbReference type="GO" id="GO:1990189">
    <property type="term" value="F:protein N-terminal-serine acetyltransferase activity"/>
    <property type="evidence" value="ECO:0007669"/>
    <property type="project" value="TreeGrafter"/>
</dbReference>
<dbReference type="PANTHER" id="PTHR43441:SF11">
    <property type="entry name" value="RIBOSOMAL-PROTEIN-SERINE ACETYLTRANSFERASE"/>
    <property type="match status" value="1"/>
</dbReference>
<sequence>MFIYKTKKFILNNGSECKLVLPDKKYAEDIYKVIVDERLRLAKYLPWVMDMKSVQDEEQFLEYSIEKIHKEEMMMFIILVDENVAGMIDLHNINRSSKRAEVGYWLSEKFEGYGIMTQAVDMIEKYSFNELKLHKLQIRVHPENYKSASVPQRLGYFKEATLVEHEVLNGEYIDLDIFTKLNKYKKVKN</sequence>
<dbReference type="GO" id="GO:0008999">
    <property type="term" value="F:protein-N-terminal-alanine acetyltransferase activity"/>
    <property type="evidence" value="ECO:0007669"/>
    <property type="project" value="TreeGrafter"/>
</dbReference>
<dbReference type="Proteomes" id="UP000004773">
    <property type="component" value="Unassembled WGS sequence"/>
</dbReference>
<comment type="caution">
    <text evidence="2">The sequence shown here is derived from an EMBL/GenBank/DDBJ whole genome shotgun (WGS) entry which is preliminary data.</text>
</comment>
<dbReference type="Pfam" id="PF13302">
    <property type="entry name" value="Acetyltransf_3"/>
    <property type="match status" value="1"/>
</dbReference>
<evidence type="ECO:0000313" key="3">
    <source>
        <dbReference type="Proteomes" id="UP000004773"/>
    </source>
</evidence>
<evidence type="ECO:0000259" key="1">
    <source>
        <dbReference type="PROSITE" id="PS51186"/>
    </source>
</evidence>
<dbReference type="Gene3D" id="3.40.630.30">
    <property type="match status" value="1"/>
</dbReference>
<dbReference type="InterPro" id="IPR016181">
    <property type="entry name" value="Acyl_CoA_acyltransferase"/>
</dbReference>
<dbReference type="RefSeq" id="WP_003146912.1">
    <property type="nucleotide sequence ID" value="NZ_GL883583.1"/>
</dbReference>
<organism evidence="2 3">
    <name type="scientific">Gemella haemolysans M341</name>
    <dbReference type="NCBI Taxonomy" id="562981"/>
    <lineage>
        <taxon>Bacteria</taxon>
        <taxon>Bacillati</taxon>
        <taxon>Bacillota</taxon>
        <taxon>Bacilli</taxon>
        <taxon>Bacillales</taxon>
        <taxon>Gemellaceae</taxon>
        <taxon>Gemella</taxon>
    </lineage>
</organism>
<protein>
    <recommendedName>
        <fullName evidence="1">N-acetyltransferase domain-containing protein</fullName>
    </recommendedName>
</protein>
<dbReference type="PANTHER" id="PTHR43441">
    <property type="entry name" value="RIBOSOMAL-PROTEIN-SERINE ACETYLTRANSFERASE"/>
    <property type="match status" value="1"/>
</dbReference>
<gene>
    <name evidence="2" type="ORF">HMPREF0428_00839</name>
</gene>
<dbReference type="InterPro" id="IPR051908">
    <property type="entry name" value="Ribosomal_N-acetyltransferase"/>
</dbReference>
<dbReference type="SUPFAM" id="SSF55729">
    <property type="entry name" value="Acyl-CoA N-acyltransferases (Nat)"/>
    <property type="match status" value="1"/>
</dbReference>
<proteinExistence type="predicted"/>
<dbReference type="InterPro" id="IPR000182">
    <property type="entry name" value="GNAT_dom"/>
</dbReference>
<dbReference type="GO" id="GO:0005737">
    <property type="term" value="C:cytoplasm"/>
    <property type="evidence" value="ECO:0007669"/>
    <property type="project" value="TreeGrafter"/>
</dbReference>
<feature type="non-terminal residue" evidence="2">
    <location>
        <position position="189"/>
    </location>
</feature>
<dbReference type="EMBL" id="ACRO01000011">
    <property type="protein sequence ID" value="EGF88635.1"/>
    <property type="molecule type" value="Genomic_DNA"/>
</dbReference>
<dbReference type="AlphaFoldDB" id="A0AA87AS20"/>
<reference evidence="2 3" key="1">
    <citation type="submission" date="2011-03" db="EMBL/GenBank/DDBJ databases">
        <title>The Genome Sequence of Gemella haemolysans M341.</title>
        <authorList>
            <consortium name="The Broad Institute Genome Sequencing Platform"/>
            <consortium name="The Broad Institute Genome Sequencing Center for Infectious Disease"/>
            <person name="Earl A."/>
            <person name="Ward D."/>
            <person name="Feldgarden M."/>
            <person name="Gevers D."/>
            <person name="Sibley C.D."/>
            <person name="Field T.R."/>
            <person name="Grinwis M."/>
            <person name="Eshaghurshan C.S."/>
            <person name="Surette M.G."/>
            <person name="Young S.K."/>
            <person name="Zeng Q."/>
            <person name="Gargeya S."/>
            <person name="Fitzgerald M."/>
            <person name="Haas B."/>
            <person name="Abouelleil A."/>
            <person name="Alvarado L."/>
            <person name="Arachchi H.M."/>
            <person name="Berlin A."/>
            <person name="Brown A."/>
            <person name="Chapman S.B."/>
            <person name="Chen Z."/>
            <person name="Dunbar C."/>
            <person name="Freedman E."/>
            <person name="Gearin G."/>
            <person name="Gellesch M."/>
            <person name="Goldberg J."/>
            <person name="Griggs A."/>
            <person name="Gujja S."/>
            <person name="Heilman E.R."/>
            <person name="Heiman D."/>
            <person name="Howarth C."/>
            <person name="Larson L."/>
            <person name="Lui A."/>
            <person name="MacDonald P.J.P."/>
            <person name="Mehta T."/>
            <person name="Montmayeur A."/>
            <person name="Murphy C."/>
            <person name="Neiman D."/>
            <person name="Pearson M."/>
            <person name="Priest M."/>
            <person name="Roberts A."/>
            <person name="Saif S."/>
            <person name="Shea T."/>
            <person name="Shenoy N."/>
            <person name="Sisk P."/>
            <person name="Stolte C."/>
            <person name="Sykes S."/>
            <person name="White J."/>
            <person name="Yandava C."/>
            <person name="Wortman J."/>
            <person name="Nusbaum C."/>
            <person name="Birren B."/>
        </authorList>
    </citation>
    <scope>NUCLEOTIDE SEQUENCE [LARGE SCALE GENOMIC DNA]</scope>
    <source>
        <strain evidence="2 3">M341</strain>
    </source>
</reference>
<evidence type="ECO:0000313" key="2">
    <source>
        <dbReference type="EMBL" id="EGF88635.1"/>
    </source>
</evidence>
<name>A0AA87AS20_9BACL</name>
<dbReference type="PROSITE" id="PS51186">
    <property type="entry name" value="GNAT"/>
    <property type="match status" value="1"/>
</dbReference>
<accession>A0AA87AS20</accession>